<dbReference type="HOGENOM" id="CLU_056399_1_0_1"/>
<organism evidence="2 3">
    <name type="scientific">Claviceps purpurea (strain 20.1)</name>
    <name type="common">Ergot fungus</name>
    <name type="synonym">Sphacelia segetum</name>
    <dbReference type="NCBI Taxonomy" id="1111077"/>
    <lineage>
        <taxon>Eukaryota</taxon>
        <taxon>Fungi</taxon>
        <taxon>Dikarya</taxon>
        <taxon>Ascomycota</taxon>
        <taxon>Pezizomycotina</taxon>
        <taxon>Sordariomycetes</taxon>
        <taxon>Hypocreomycetidae</taxon>
        <taxon>Hypocreales</taxon>
        <taxon>Clavicipitaceae</taxon>
        <taxon>Claviceps</taxon>
    </lineage>
</organism>
<evidence type="ECO:0000313" key="2">
    <source>
        <dbReference type="EMBL" id="CCE29133.1"/>
    </source>
</evidence>
<keyword evidence="3" id="KW-1185">Reference proteome</keyword>
<sequence length="274" mass="31162">MSTSGTGEEKKENISYASFMSSKPFEFLVGPEKKVYTIHSGLVARLSPVLDRLVNGDMEEAKKGSVEWKHVDEQTFIRFSQYAYMKTYEYPSFRPEPPADSRSGALRHETKPQQQIAAPSQAVVANNTNTPKLGKKLWEYFEEQLSISEPYMPMQQASPLGEGQKNEAELLLSHARLYVFADCYGITQLMRLSLCTLHHVLMKVLESNDLTDMIVELLEYCYENDTPHALRDLVVEYIVCRVEYLWLDPAVQDIARAHGDFSAAVVNGLLRRIT</sequence>
<evidence type="ECO:0000256" key="1">
    <source>
        <dbReference type="SAM" id="MobiDB-lite"/>
    </source>
</evidence>
<reference evidence="2 3" key="1">
    <citation type="journal article" date="2013" name="PLoS Genet.">
        <title>Plant-symbiotic fungi as chemical engineers: Multi-genome analysis of the Clavicipitaceae reveals dynamics of alkaloid loci.</title>
        <authorList>
            <person name="Schardl C.L."/>
            <person name="Young C.A."/>
            <person name="Hesse U."/>
            <person name="Amyotte S.G."/>
            <person name="Andreeva K."/>
            <person name="Calie P.J."/>
            <person name="Fleetwood D.J."/>
            <person name="Haws D.C."/>
            <person name="Moore N."/>
            <person name="Oeser B."/>
            <person name="Panaccione D.G."/>
            <person name="Schweri K.K."/>
            <person name="Voisey C.R."/>
            <person name="Farman M.L."/>
            <person name="Jaromczyk J.W."/>
            <person name="Roe B.A."/>
            <person name="O'Sullivan D.M."/>
            <person name="Scott B."/>
            <person name="Tudzynski P."/>
            <person name="An Z."/>
            <person name="Arnaoudova E.G."/>
            <person name="Bullock C.T."/>
            <person name="Charlton N.D."/>
            <person name="Chen L."/>
            <person name="Cox M."/>
            <person name="Dinkins R.D."/>
            <person name="Florea S."/>
            <person name="Glenn A.E."/>
            <person name="Gordon A."/>
            <person name="Gueldener U."/>
            <person name="Harris D.R."/>
            <person name="Hollin W."/>
            <person name="Jaromczyk J."/>
            <person name="Johnson R.D."/>
            <person name="Khan A.K."/>
            <person name="Leistner E."/>
            <person name="Leuchtmann A."/>
            <person name="Li C."/>
            <person name="Liu J."/>
            <person name="Liu J."/>
            <person name="Liu M."/>
            <person name="Mace W."/>
            <person name="Machado C."/>
            <person name="Nagabhyru P."/>
            <person name="Pan J."/>
            <person name="Schmid J."/>
            <person name="Sugawara K."/>
            <person name="Steiner U."/>
            <person name="Takach J.E."/>
            <person name="Tanaka E."/>
            <person name="Webb J.S."/>
            <person name="Wilson E.V."/>
            <person name="Wiseman J.L."/>
            <person name="Yoshida R."/>
            <person name="Zeng Z."/>
        </authorList>
    </citation>
    <scope>NUCLEOTIDE SEQUENCE [LARGE SCALE GENOMIC DNA]</scope>
    <source>
        <strain evidence="2 3">20.1</strain>
    </source>
</reference>
<dbReference type="EMBL" id="CAGA01000012">
    <property type="protein sequence ID" value="CCE29133.1"/>
    <property type="molecule type" value="Genomic_DNA"/>
</dbReference>
<dbReference type="VEuPathDB" id="FungiDB:CPUR_02824"/>
<protein>
    <recommendedName>
        <fullName evidence="4">BTB domain-containing protein</fullName>
    </recommendedName>
</protein>
<proteinExistence type="predicted"/>
<dbReference type="AlphaFoldDB" id="M1W8C4"/>
<evidence type="ECO:0008006" key="4">
    <source>
        <dbReference type="Google" id="ProtNLM"/>
    </source>
</evidence>
<dbReference type="PANTHER" id="PTHR47843">
    <property type="entry name" value="BTB DOMAIN-CONTAINING PROTEIN-RELATED"/>
    <property type="match status" value="1"/>
</dbReference>
<dbReference type="Gene3D" id="3.30.710.10">
    <property type="entry name" value="Potassium Channel Kv1.1, Chain A"/>
    <property type="match status" value="1"/>
</dbReference>
<gene>
    <name evidence="2" type="ORF">CPUR_02824</name>
</gene>
<dbReference type="Proteomes" id="UP000016801">
    <property type="component" value="Unassembled WGS sequence"/>
</dbReference>
<evidence type="ECO:0000313" key="3">
    <source>
        <dbReference type="Proteomes" id="UP000016801"/>
    </source>
</evidence>
<dbReference type="STRING" id="1111077.M1W8C4"/>
<dbReference type="InterPro" id="IPR011333">
    <property type="entry name" value="SKP1/BTB/POZ_sf"/>
</dbReference>
<dbReference type="eggNOG" id="ENOG502SFZQ">
    <property type="taxonomic scope" value="Eukaryota"/>
</dbReference>
<dbReference type="PANTHER" id="PTHR47843:SF5">
    <property type="entry name" value="BTB_POZ DOMAIN PROTEIN"/>
    <property type="match status" value="1"/>
</dbReference>
<name>M1W8C4_CLAP2</name>
<dbReference type="OrthoDB" id="9997739at2759"/>
<comment type="caution">
    <text evidence="2">The sequence shown here is derived from an EMBL/GenBank/DDBJ whole genome shotgun (WGS) entry which is preliminary data.</text>
</comment>
<accession>M1W8C4</accession>
<feature type="region of interest" description="Disordered" evidence="1">
    <location>
        <begin position="93"/>
        <end position="120"/>
    </location>
</feature>